<reference evidence="2" key="1">
    <citation type="journal article" date="2021" name="Mol. Plant Microbe Interact.">
        <title>Complete Genome Sequence of the Plant-Pathogenic Fungus Colletotrichum lupini.</title>
        <authorList>
            <person name="Baroncelli R."/>
            <person name="Pensec F."/>
            <person name="Da Lio D."/>
            <person name="Boufleur T."/>
            <person name="Vicente I."/>
            <person name="Sarrocco S."/>
            <person name="Picot A."/>
            <person name="Baraldi E."/>
            <person name="Sukno S."/>
            <person name="Thon M."/>
            <person name="Le Floch G."/>
        </authorList>
    </citation>
    <scope>NUCLEOTIDE SEQUENCE</scope>
    <source>
        <strain evidence="2">IMI 504893</strain>
    </source>
</reference>
<evidence type="ECO:0000313" key="3">
    <source>
        <dbReference type="Proteomes" id="UP000830671"/>
    </source>
</evidence>
<evidence type="ECO:0000256" key="1">
    <source>
        <dbReference type="SAM" id="MobiDB-lite"/>
    </source>
</evidence>
<dbReference type="AlphaFoldDB" id="A0A9Q8SZ83"/>
<organism evidence="2 3">
    <name type="scientific">Colletotrichum lupini</name>
    <dbReference type="NCBI Taxonomy" id="145971"/>
    <lineage>
        <taxon>Eukaryota</taxon>
        <taxon>Fungi</taxon>
        <taxon>Dikarya</taxon>
        <taxon>Ascomycota</taxon>
        <taxon>Pezizomycotina</taxon>
        <taxon>Sordariomycetes</taxon>
        <taxon>Hypocreomycetidae</taxon>
        <taxon>Glomerellales</taxon>
        <taxon>Glomerellaceae</taxon>
        <taxon>Colletotrichum</taxon>
        <taxon>Colletotrichum acutatum species complex</taxon>
    </lineage>
</organism>
<gene>
    <name evidence="2" type="ORF">CLUP02_10834</name>
</gene>
<name>A0A9Q8SZ83_9PEZI</name>
<dbReference type="EMBL" id="CP019477">
    <property type="protein sequence ID" value="UQC85337.1"/>
    <property type="molecule type" value="Genomic_DNA"/>
</dbReference>
<dbReference type="GeneID" id="73344816"/>
<dbReference type="KEGG" id="clup:CLUP02_10834"/>
<protein>
    <submittedName>
        <fullName evidence="2">Uncharacterized protein</fullName>
    </submittedName>
</protein>
<dbReference type="Proteomes" id="UP000830671">
    <property type="component" value="Chromosome 5"/>
</dbReference>
<feature type="region of interest" description="Disordered" evidence="1">
    <location>
        <begin position="107"/>
        <end position="138"/>
    </location>
</feature>
<sequence>MVGNHAGTAKLRHASQAFSNSFVQDEQTATGRCEVDDVPHLHPTPPETFLGWRRPLALEDTARLLDSASDSSSQSIKIPKSCVFFSPKPPPRRSDLACDVRPVSITHPIEASFTDQPSSQGSTLGNIREDSLSSVFSD</sequence>
<keyword evidence="3" id="KW-1185">Reference proteome</keyword>
<accession>A0A9Q8SZ83</accession>
<dbReference type="RefSeq" id="XP_049146951.1">
    <property type="nucleotide sequence ID" value="XM_049289806.1"/>
</dbReference>
<proteinExistence type="predicted"/>
<feature type="compositionally biased region" description="Polar residues" evidence="1">
    <location>
        <begin position="113"/>
        <end position="125"/>
    </location>
</feature>
<evidence type="ECO:0000313" key="2">
    <source>
        <dbReference type="EMBL" id="UQC85337.1"/>
    </source>
</evidence>